<dbReference type="EMBL" id="BKCJ011458325">
    <property type="protein sequence ID" value="GFD35392.1"/>
    <property type="molecule type" value="Genomic_DNA"/>
</dbReference>
<dbReference type="AlphaFoldDB" id="A0A699VIJ8"/>
<reference evidence="1" key="1">
    <citation type="journal article" date="2019" name="Sci. Rep.">
        <title>Draft genome of Tanacetum cinerariifolium, the natural source of mosquito coil.</title>
        <authorList>
            <person name="Yamashiro T."/>
            <person name="Shiraishi A."/>
            <person name="Satake H."/>
            <person name="Nakayama K."/>
        </authorList>
    </citation>
    <scope>NUCLEOTIDE SEQUENCE</scope>
</reference>
<name>A0A699VIJ8_TANCI</name>
<protein>
    <submittedName>
        <fullName evidence="1">Uncharacterized protein</fullName>
    </submittedName>
</protein>
<evidence type="ECO:0000313" key="1">
    <source>
        <dbReference type="EMBL" id="GFD35392.1"/>
    </source>
</evidence>
<accession>A0A699VIJ8</accession>
<gene>
    <name evidence="1" type="ORF">Tci_907361</name>
</gene>
<organism evidence="1">
    <name type="scientific">Tanacetum cinerariifolium</name>
    <name type="common">Dalmatian daisy</name>
    <name type="synonym">Chrysanthemum cinerariifolium</name>
    <dbReference type="NCBI Taxonomy" id="118510"/>
    <lineage>
        <taxon>Eukaryota</taxon>
        <taxon>Viridiplantae</taxon>
        <taxon>Streptophyta</taxon>
        <taxon>Embryophyta</taxon>
        <taxon>Tracheophyta</taxon>
        <taxon>Spermatophyta</taxon>
        <taxon>Magnoliopsida</taxon>
        <taxon>eudicotyledons</taxon>
        <taxon>Gunneridae</taxon>
        <taxon>Pentapetalae</taxon>
        <taxon>asterids</taxon>
        <taxon>campanulids</taxon>
        <taxon>Asterales</taxon>
        <taxon>Asteraceae</taxon>
        <taxon>Asteroideae</taxon>
        <taxon>Anthemideae</taxon>
        <taxon>Anthemidinae</taxon>
        <taxon>Tanacetum</taxon>
    </lineage>
</organism>
<sequence length="19" mass="2008">RFSSDTTSARQAANIGVKV</sequence>
<comment type="caution">
    <text evidence="1">The sequence shown here is derived from an EMBL/GenBank/DDBJ whole genome shotgun (WGS) entry which is preliminary data.</text>
</comment>
<proteinExistence type="predicted"/>
<feature type="non-terminal residue" evidence="1">
    <location>
        <position position="1"/>
    </location>
</feature>